<feature type="compositionally biased region" description="Basic and acidic residues" evidence="1">
    <location>
        <begin position="158"/>
        <end position="182"/>
    </location>
</feature>
<feature type="chain" id="PRO_5043338168" evidence="2">
    <location>
        <begin position="19"/>
        <end position="391"/>
    </location>
</feature>
<gene>
    <name evidence="3" type="primary">NT1_3</name>
    <name evidence="3" type="ORF">CDAR_198281</name>
</gene>
<sequence>MSYTLLLLGLLLIGTVHSQSTTGSPTTNGGLDVVKDSKDKADDLIFIKADNLTGSGDGDLQPEASADRVAFTLDDVRNPMGRTPTTPSDDDLNEEGSDEVVDDVTQELTMFQALLNNGLKLMNNTSNDSDTKKEEDDEDSDEDGEDDEVSYPIPEPTQDFKQEESQIKRQDEPNPEFGENKQSESMFNQPNRDETEPESPIYLTVNDQPSDSESSNDNPPILQLTQGGYQRLPYPTSLSADFAQFSPSNNRMRQRLRSQSASQQAESIENPLSDEQSRQPQATPQVSYTNPFQQPFGFGSVLGLRHPFVPPDSFVNGNGMMPQPAQNGGFFNTPPAGFTDWTQLSPSNDGGFQVLQRNPQGISLFQTPSEQVLPNPYMVRNQQYPQTQLFQ</sequence>
<feature type="region of interest" description="Disordered" evidence="1">
    <location>
        <begin position="121"/>
        <end position="226"/>
    </location>
</feature>
<name>A0AAV4RM01_9ARAC</name>
<comment type="caution">
    <text evidence="3">The sequence shown here is derived from an EMBL/GenBank/DDBJ whole genome shotgun (WGS) entry which is preliminary data.</text>
</comment>
<feature type="compositionally biased region" description="Acidic residues" evidence="1">
    <location>
        <begin position="135"/>
        <end position="149"/>
    </location>
</feature>
<dbReference type="Proteomes" id="UP001054837">
    <property type="component" value="Unassembled WGS sequence"/>
</dbReference>
<dbReference type="EMBL" id="BPLQ01006506">
    <property type="protein sequence ID" value="GIY22978.1"/>
    <property type="molecule type" value="Genomic_DNA"/>
</dbReference>
<feature type="signal peptide" evidence="2">
    <location>
        <begin position="1"/>
        <end position="18"/>
    </location>
</feature>
<organism evidence="3 4">
    <name type="scientific">Caerostris darwini</name>
    <dbReference type="NCBI Taxonomy" id="1538125"/>
    <lineage>
        <taxon>Eukaryota</taxon>
        <taxon>Metazoa</taxon>
        <taxon>Ecdysozoa</taxon>
        <taxon>Arthropoda</taxon>
        <taxon>Chelicerata</taxon>
        <taxon>Arachnida</taxon>
        <taxon>Araneae</taxon>
        <taxon>Araneomorphae</taxon>
        <taxon>Entelegynae</taxon>
        <taxon>Araneoidea</taxon>
        <taxon>Araneidae</taxon>
        <taxon>Caerostris</taxon>
    </lineage>
</organism>
<feature type="compositionally biased region" description="Acidic residues" evidence="1">
    <location>
        <begin position="88"/>
        <end position="97"/>
    </location>
</feature>
<keyword evidence="2" id="KW-0732">Signal</keyword>
<evidence type="ECO:0000256" key="1">
    <source>
        <dbReference type="SAM" id="MobiDB-lite"/>
    </source>
</evidence>
<feature type="region of interest" description="Disordered" evidence="1">
    <location>
        <begin position="72"/>
        <end position="97"/>
    </location>
</feature>
<reference evidence="3 4" key="1">
    <citation type="submission" date="2021-06" db="EMBL/GenBank/DDBJ databases">
        <title>Caerostris darwini draft genome.</title>
        <authorList>
            <person name="Kono N."/>
            <person name="Arakawa K."/>
        </authorList>
    </citation>
    <scope>NUCLEOTIDE SEQUENCE [LARGE SCALE GENOMIC DNA]</scope>
</reference>
<evidence type="ECO:0000313" key="4">
    <source>
        <dbReference type="Proteomes" id="UP001054837"/>
    </source>
</evidence>
<dbReference type="AlphaFoldDB" id="A0AAV4RM01"/>
<accession>A0AAV4RM01</accession>
<feature type="region of interest" description="Disordered" evidence="1">
    <location>
        <begin position="250"/>
        <end position="285"/>
    </location>
</feature>
<keyword evidence="4" id="KW-1185">Reference proteome</keyword>
<proteinExistence type="predicted"/>
<feature type="compositionally biased region" description="Low complexity" evidence="1">
    <location>
        <begin position="206"/>
        <end position="220"/>
    </location>
</feature>
<evidence type="ECO:0000313" key="3">
    <source>
        <dbReference type="EMBL" id="GIY22978.1"/>
    </source>
</evidence>
<feature type="compositionally biased region" description="Low complexity" evidence="1">
    <location>
        <begin position="257"/>
        <end position="267"/>
    </location>
</feature>
<evidence type="ECO:0000256" key="2">
    <source>
        <dbReference type="SAM" id="SignalP"/>
    </source>
</evidence>
<protein>
    <submittedName>
        <fullName evidence="3">Neurotrophin 1</fullName>
    </submittedName>
</protein>